<name>A0A7W4YXP6_9HYPH</name>
<dbReference type="CDD" id="cd02440">
    <property type="entry name" value="AdoMet_MTases"/>
    <property type="match status" value="1"/>
</dbReference>
<dbReference type="Gene3D" id="3.40.50.150">
    <property type="entry name" value="Vaccinia Virus protein VP39"/>
    <property type="match status" value="1"/>
</dbReference>
<reference evidence="2 3" key="1">
    <citation type="submission" date="2020-08" db="EMBL/GenBank/DDBJ databases">
        <title>The Agave Microbiome: Exploring the role of microbial communities in plant adaptations to desert environments.</title>
        <authorList>
            <person name="Partida-Martinez L.P."/>
        </authorList>
    </citation>
    <scope>NUCLEOTIDE SEQUENCE [LARGE SCALE GENOMIC DNA]</scope>
    <source>
        <strain evidence="2 3">AT3.9</strain>
    </source>
</reference>
<dbReference type="GO" id="GO:0008757">
    <property type="term" value="F:S-adenosylmethionine-dependent methyltransferase activity"/>
    <property type="evidence" value="ECO:0007669"/>
    <property type="project" value="InterPro"/>
</dbReference>
<keyword evidence="2" id="KW-0808">Transferase</keyword>
<gene>
    <name evidence="2" type="ORF">FHR70_002509</name>
</gene>
<comment type="caution">
    <text evidence="2">The sequence shown here is derived from an EMBL/GenBank/DDBJ whole genome shotgun (WGS) entry which is preliminary data.</text>
</comment>
<dbReference type="Pfam" id="PF08241">
    <property type="entry name" value="Methyltransf_11"/>
    <property type="match status" value="1"/>
</dbReference>
<organism evidence="2 3">
    <name type="scientific">Microvirga lupini</name>
    <dbReference type="NCBI Taxonomy" id="420324"/>
    <lineage>
        <taxon>Bacteria</taxon>
        <taxon>Pseudomonadati</taxon>
        <taxon>Pseudomonadota</taxon>
        <taxon>Alphaproteobacteria</taxon>
        <taxon>Hyphomicrobiales</taxon>
        <taxon>Methylobacteriaceae</taxon>
        <taxon>Microvirga</taxon>
    </lineage>
</organism>
<evidence type="ECO:0000313" key="3">
    <source>
        <dbReference type="Proteomes" id="UP000532010"/>
    </source>
</evidence>
<dbReference type="InterPro" id="IPR029063">
    <property type="entry name" value="SAM-dependent_MTases_sf"/>
</dbReference>
<keyword evidence="3" id="KW-1185">Reference proteome</keyword>
<accession>A0A7W4YXP6</accession>
<dbReference type="Proteomes" id="UP000532010">
    <property type="component" value="Unassembled WGS sequence"/>
</dbReference>
<protein>
    <submittedName>
        <fullName evidence="2">SAM-dependent methyltransferase</fullName>
    </submittedName>
</protein>
<sequence>MTLDIDKSVKPNLVDKLPELSQVESNSFDAVYSAHNIEHLYPHEVPLALKAMHRVLKPDGFVILTCPDLQTIGERLASGDIETPLYTSSSGPISPIDMMYGFRPSMKRGNLYMAHHTGFTIKSLGKACVGSGFSKFFGLRRPKRYDLWALATKAQMSDEKIQELGKIYLTPV</sequence>
<keyword evidence="2" id="KW-0489">Methyltransferase</keyword>
<dbReference type="GO" id="GO:0032259">
    <property type="term" value="P:methylation"/>
    <property type="evidence" value="ECO:0007669"/>
    <property type="project" value="UniProtKB-KW"/>
</dbReference>
<dbReference type="InterPro" id="IPR013216">
    <property type="entry name" value="Methyltransf_11"/>
</dbReference>
<dbReference type="EMBL" id="JACHWB010000003">
    <property type="protein sequence ID" value="MBB3019444.1"/>
    <property type="molecule type" value="Genomic_DNA"/>
</dbReference>
<feature type="domain" description="Methyltransferase type 11" evidence="1">
    <location>
        <begin position="20"/>
        <end position="64"/>
    </location>
</feature>
<proteinExistence type="predicted"/>
<dbReference type="AlphaFoldDB" id="A0A7W4YXP6"/>
<evidence type="ECO:0000313" key="2">
    <source>
        <dbReference type="EMBL" id="MBB3019444.1"/>
    </source>
</evidence>
<dbReference type="SUPFAM" id="SSF53335">
    <property type="entry name" value="S-adenosyl-L-methionine-dependent methyltransferases"/>
    <property type="match status" value="1"/>
</dbReference>
<evidence type="ECO:0000259" key="1">
    <source>
        <dbReference type="Pfam" id="PF08241"/>
    </source>
</evidence>